<reference evidence="1" key="1">
    <citation type="submission" date="2022-03" db="EMBL/GenBank/DDBJ databases">
        <title>Description of Abyssus ytuae gen. nov., sp. nov., a novel member of the family Flavobacteriaceae isolated from the sediment of Mariana Trench.</title>
        <authorList>
            <person name="Zhang J."/>
            <person name="Xu X."/>
        </authorList>
    </citation>
    <scope>NUCLEOTIDE SEQUENCE</scope>
    <source>
        <strain evidence="1">MT3330</strain>
    </source>
</reference>
<dbReference type="RefSeq" id="WP_255845191.1">
    <property type="nucleotide sequence ID" value="NZ_CP094358.1"/>
</dbReference>
<proteinExistence type="predicted"/>
<evidence type="ECO:0000313" key="1">
    <source>
        <dbReference type="EMBL" id="UOB18611.1"/>
    </source>
</evidence>
<dbReference type="KEGG" id="fbm:MQE35_04805"/>
<organism evidence="1 2">
    <name type="scientific">Abyssalbus ytuae</name>
    <dbReference type="NCBI Taxonomy" id="2926907"/>
    <lineage>
        <taxon>Bacteria</taxon>
        <taxon>Pseudomonadati</taxon>
        <taxon>Bacteroidota</taxon>
        <taxon>Flavobacteriia</taxon>
        <taxon>Flavobacteriales</taxon>
        <taxon>Flavobacteriaceae</taxon>
        <taxon>Abyssalbus</taxon>
    </lineage>
</organism>
<dbReference type="AlphaFoldDB" id="A0A9E7CTS9"/>
<keyword evidence="2" id="KW-1185">Reference proteome</keyword>
<sequence>MSIQIKQISQGIYTRKAIHVFGIDPDLDKTFREILQSPFIKNLIATQTSETLSLDIIINQDHFEDPSQVYNVLSKVLDKGYKLFSLTVLEELDQFLITLNNS</sequence>
<dbReference type="Proteomes" id="UP000831290">
    <property type="component" value="Chromosome"/>
</dbReference>
<dbReference type="EMBL" id="CP094358">
    <property type="protein sequence ID" value="UOB18611.1"/>
    <property type="molecule type" value="Genomic_DNA"/>
</dbReference>
<accession>A0A9E7CTS9</accession>
<name>A0A9E7CTS9_9FLAO</name>
<gene>
    <name evidence="1" type="ORF">MQE35_04805</name>
</gene>
<protein>
    <submittedName>
        <fullName evidence="1">Uncharacterized protein</fullName>
    </submittedName>
</protein>
<evidence type="ECO:0000313" key="2">
    <source>
        <dbReference type="Proteomes" id="UP000831290"/>
    </source>
</evidence>